<name>F8NHF4_SERL9</name>
<evidence type="ECO:0000313" key="4">
    <source>
        <dbReference type="Proteomes" id="UP000008064"/>
    </source>
</evidence>
<protein>
    <recommendedName>
        <fullName evidence="2">DUF6699 domain-containing protein</fullName>
    </recommendedName>
</protein>
<evidence type="ECO:0000256" key="1">
    <source>
        <dbReference type="SAM" id="MobiDB-lite"/>
    </source>
</evidence>
<dbReference type="AlphaFoldDB" id="F8NHF4"/>
<dbReference type="HOGENOM" id="CLU_681695_0_0_1"/>
<evidence type="ECO:0000259" key="2">
    <source>
        <dbReference type="Pfam" id="PF20415"/>
    </source>
</evidence>
<evidence type="ECO:0000313" key="3">
    <source>
        <dbReference type="EMBL" id="EGO29957.1"/>
    </source>
</evidence>
<dbReference type="KEGG" id="sla:SERLADRAFT_458362"/>
<dbReference type="EMBL" id="GL945429">
    <property type="protein sequence ID" value="EGO29957.1"/>
    <property type="molecule type" value="Genomic_DNA"/>
</dbReference>
<proteinExistence type="predicted"/>
<dbReference type="OrthoDB" id="3241567at2759"/>
<feature type="domain" description="DUF6699" evidence="2">
    <location>
        <begin position="277"/>
        <end position="418"/>
    </location>
</feature>
<accession>F8NHF4</accession>
<dbReference type="GeneID" id="18817705"/>
<reference evidence="4" key="1">
    <citation type="journal article" date="2011" name="Science">
        <title>The plant cell wall-decomposing machinery underlies the functional diversity of forest fungi.</title>
        <authorList>
            <person name="Eastwood D.C."/>
            <person name="Floudas D."/>
            <person name="Binder M."/>
            <person name="Majcherczyk A."/>
            <person name="Schneider P."/>
            <person name="Aerts A."/>
            <person name="Asiegbu F.O."/>
            <person name="Baker S.E."/>
            <person name="Barry K."/>
            <person name="Bendiksby M."/>
            <person name="Blumentritt M."/>
            <person name="Coutinho P.M."/>
            <person name="Cullen D."/>
            <person name="de Vries R.P."/>
            <person name="Gathman A."/>
            <person name="Goodell B."/>
            <person name="Henrissat B."/>
            <person name="Ihrmark K."/>
            <person name="Kauserud H."/>
            <person name="Kohler A."/>
            <person name="LaButti K."/>
            <person name="Lapidus A."/>
            <person name="Lavin J.L."/>
            <person name="Lee Y.-H."/>
            <person name="Lindquist E."/>
            <person name="Lilly W."/>
            <person name="Lucas S."/>
            <person name="Morin E."/>
            <person name="Murat C."/>
            <person name="Oguiza J.A."/>
            <person name="Park J."/>
            <person name="Pisabarro A.G."/>
            <person name="Riley R."/>
            <person name="Rosling A."/>
            <person name="Salamov A."/>
            <person name="Schmidt O."/>
            <person name="Schmutz J."/>
            <person name="Skrede I."/>
            <person name="Stenlid J."/>
            <person name="Wiebenga A."/>
            <person name="Xie X."/>
            <person name="Kuees U."/>
            <person name="Hibbett D.S."/>
            <person name="Hoffmeister D."/>
            <person name="Hoegberg N."/>
            <person name="Martin F."/>
            <person name="Grigoriev I.V."/>
            <person name="Watkinson S.C."/>
        </authorList>
    </citation>
    <scope>NUCLEOTIDE SEQUENCE [LARGE SCALE GENOMIC DNA]</scope>
    <source>
        <strain evidence="4">S7.9</strain>
    </source>
</reference>
<dbReference type="Pfam" id="PF20415">
    <property type="entry name" value="DUF6699"/>
    <property type="match status" value="1"/>
</dbReference>
<dbReference type="InterPro" id="IPR046522">
    <property type="entry name" value="DUF6699"/>
</dbReference>
<gene>
    <name evidence="3" type="ORF">SERLADRAFT_458362</name>
</gene>
<dbReference type="RefSeq" id="XP_007314199.1">
    <property type="nucleotide sequence ID" value="XM_007314137.1"/>
</dbReference>
<organism evidence="4">
    <name type="scientific">Serpula lacrymans var. lacrymans (strain S7.9)</name>
    <name type="common">Dry rot fungus</name>
    <dbReference type="NCBI Taxonomy" id="578457"/>
    <lineage>
        <taxon>Eukaryota</taxon>
        <taxon>Fungi</taxon>
        <taxon>Dikarya</taxon>
        <taxon>Basidiomycota</taxon>
        <taxon>Agaricomycotina</taxon>
        <taxon>Agaricomycetes</taxon>
        <taxon>Agaricomycetidae</taxon>
        <taxon>Boletales</taxon>
        <taxon>Coniophorineae</taxon>
        <taxon>Serpulaceae</taxon>
        <taxon>Serpula</taxon>
    </lineage>
</organism>
<dbReference type="Proteomes" id="UP000008064">
    <property type="component" value="Unassembled WGS sequence"/>
</dbReference>
<sequence>MLVTTDPTCKSQAIKDVYEDGVYGTPKSAGAGCRSPFPHVHAPPAWCTWSPCSWGHCPTSPIHARPVFSTPSRHSPRRQSIGGRSTYSPHHRSQRPGNSILRATRPLDPLPSPAGSNPGVQVDPEPRPAWAHPHIVNTPRNTPHNHSWGALPPINGSGALAISPRSHTPALPIDPPDQHVWNFPGGSLSWTPHPQPGVDPSTFWTPNAVLNRTPRQWSGTPLDSWTAARLTGGWPLPGTCVHWTPGTWPPVCYPNNVPVRLAPWLIPNPSNTYMPQIVWDVSQDPSRSKRLTGAHVMVDMGTVGGEQATYPPADKIHIACDAGFMGQLWGPIVIQKSSCIKVGDILRGIYEYFQQQLTQEEVDHIARLGRDNYCILLDACYKRCLATPGLPGYEQSLGFRRVDCLGDKKIYWGLWVTYNSDSTWQLNLGLINQRS</sequence>
<feature type="region of interest" description="Disordered" evidence="1">
    <location>
        <begin position="66"/>
        <end position="142"/>
    </location>
</feature>